<evidence type="ECO:0000256" key="2">
    <source>
        <dbReference type="ARBA" id="ARBA00022475"/>
    </source>
</evidence>
<keyword evidence="4" id="KW-0325">Glycoprotein</keyword>
<dbReference type="PANTHER" id="PTHR31962:SF1">
    <property type="entry name" value="SPHINGOLIPID LONG CHAIN BASE-RESPONSIVE PROTEIN PIL1"/>
    <property type="match status" value="1"/>
</dbReference>
<comment type="subcellular location">
    <subcellularLocation>
        <location evidence="1">Cell membrane</location>
        <topology evidence="1">Multi-pass membrane protein</topology>
    </subcellularLocation>
</comment>
<evidence type="ECO:0000256" key="4">
    <source>
        <dbReference type="ARBA" id="ARBA00023180"/>
    </source>
</evidence>
<evidence type="ECO:0000313" key="9">
    <source>
        <dbReference type="EMBL" id="OZJ03005.1"/>
    </source>
</evidence>
<feature type="compositionally biased region" description="Polar residues" evidence="6">
    <location>
        <begin position="405"/>
        <end position="415"/>
    </location>
</feature>
<feature type="region of interest" description="Disordered" evidence="6">
    <location>
        <begin position="362"/>
        <end position="483"/>
    </location>
</feature>
<keyword evidence="5" id="KW-0175">Coiled coil</keyword>
<dbReference type="Pfam" id="PF13805">
    <property type="entry name" value="Pil1"/>
    <property type="match status" value="1"/>
</dbReference>
<dbReference type="GO" id="GO:0036286">
    <property type="term" value="C:eisosome filament"/>
    <property type="evidence" value="ECO:0007669"/>
    <property type="project" value="TreeGrafter"/>
</dbReference>
<evidence type="ECO:0000313" key="10">
    <source>
        <dbReference type="Proteomes" id="UP000242875"/>
    </source>
</evidence>
<dbReference type="GO" id="GO:0006897">
    <property type="term" value="P:endocytosis"/>
    <property type="evidence" value="ECO:0007669"/>
    <property type="project" value="TreeGrafter"/>
</dbReference>
<accession>A0A261XXB4</accession>
<evidence type="ECO:0000256" key="3">
    <source>
        <dbReference type="ARBA" id="ARBA00022679"/>
    </source>
</evidence>
<dbReference type="OrthoDB" id="3269714at2759"/>
<dbReference type="InterPro" id="IPR028245">
    <property type="entry name" value="PIL1/LSP1"/>
</dbReference>
<feature type="transmembrane region" description="Helical" evidence="7">
    <location>
        <begin position="803"/>
        <end position="823"/>
    </location>
</feature>
<evidence type="ECO:0000256" key="1">
    <source>
        <dbReference type="ARBA" id="ARBA00004651"/>
    </source>
</evidence>
<comment type="caution">
    <text evidence="9">The sequence shown here is derived from an EMBL/GenBank/DDBJ whole genome shotgun (WGS) entry which is preliminary data.</text>
</comment>
<keyword evidence="7" id="KW-0812">Transmembrane</keyword>
<feature type="region of interest" description="Disordered" evidence="6">
    <location>
        <begin position="579"/>
        <end position="643"/>
    </location>
</feature>
<feature type="region of interest" description="Disordered" evidence="6">
    <location>
        <begin position="255"/>
        <end position="288"/>
    </location>
</feature>
<reference evidence="9 10" key="1">
    <citation type="journal article" date="2017" name="Mycologia">
        <title>Bifiguratus adelaidae, gen. et sp. nov., a new member of Mucoromycotina in endophytic and soil-dwelling habitats.</title>
        <authorList>
            <person name="Torres-Cruz T.J."/>
            <person name="Billingsley Tobias T.L."/>
            <person name="Almatruk M."/>
            <person name="Hesse C."/>
            <person name="Kuske C.R."/>
            <person name="Desiro A."/>
            <person name="Benucci G.M."/>
            <person name="Bonito G."/>
            <person name="Stajich J.E."/>
            <person name="Dunlap C."/>
            <person name="Arnold A.E."/>
            <person name="Porras-Alfaro A."/>
        </authorList>
    </citation>
    <scope>NUCLEOTIDE SEQUENCE [LARGE SCALE GENOMIC DNA]</scope>
    <source>
        <strain evidence="9 10">AZ0501</strain>
    </source>
</reference>
<gene>
    <name evidence="9" type="ORF">BZG36_04675</name>
</gene>
<evidence type="ECO:0000256" key="7">
    <source>
        <dbReference type="SAM" id="Phobius"/>
    </source>
</evidence>
<dbReference type="GO" id="GO:0070941">
    <property type="term" value="P:eisosome assembly"/>
    <property type="evidence" value="ECO:0007669"/>
    <property type="project" value="TreeGrafter"/>
</dbReference>
<keyword evidence="2" id="KW-1003">Cell membrane</keyword>
<feature type="compositionally biased region" description="Polar residues" evidence="6">
    <location>
        <begin position="343"/>
        <end position="354"/>
    </location>
</feature>
<dbReference type="GO" id="GO:0008289">
    <property type="term" value="F:lipid binding"/>
    <property type="evidence" value="ECO:0007669"/>
    <property type="project" value="TreeGrafter"/>
</dbReference>
<keyword evidence="7" id="KW-1133">Transmembrane helix</keyword>
<feature type="compositionally biased region" description="Basic and acidic residues" evidence="6">
    <location>
        <begin position="631"/>
        <end position="642"/>
    </location>
</feature>
<dbReference type="PANTHER" id="PTHR31962">
    <property type="entry name" value="SPHINGOLIPID LONG CHAIN BASE-RESPONSIVE PROTEIN PIL1"/>
    <property type="match status" value="1"/>
</dbReference>
<name>A0A261XXB4_9FUNG</name>
<evidence type="ECO:0000259" key="8">
    <source>
        <dbReference type="Pfam" id="PF22997"/>
    </source>
</evidence>
<feature type="coiled-coil region" evidence="5">
    <location>
        <begin position="161"/>
        <end position="188"/>
    </location>
</feature>
<feature type="domain" description="Chitin synthase 4-like" evidence="8">
    <location>
        <begin position="985"/>
        <end position="1048"/>
    </location>
</feature>
<dbReference type="InterPro" id="IPR054295">
    <property type="entry name" value="CHS4-like_dom"/>
</dbReference>
<feature type="compositionally biased region" description="Polar residues" evidence="6">
    <location>
        <begin position="464"/>
        <end position="481"/>
    </location>
</feature>
<keyword evidence="7" id="KW-0472">Membrane</keyword>
<feature type="region of interest" description="Disordered" evidence="6">
    <location>
        <begin position="679"/>
        <end position="732"/>
    </location>
</feature>
<protein>
    <recommendedName>
        <fullName evidence="8">Chitin synthase 4-like domain-containing protein</fullName>
    </recommendedName>
</protein>
<sequence>MSTSNNTDGKQSAFSKYTPNFKDFAFNFGKTVHDLKGQYARMNPNVSSDTRALYVLTQEEKNIVNSHRAIAYQRTGAGKLLREWGYDEGADLADVTAKLELLLNKMSEVEVQFSNNYETYRKTLKQIKAREGLLGDAREKRKSLTARITGLQKSQPNSPKIQEFQYELNQLEQDSQQQESELADFKRFAVREAFYVNFNAQYEYAEKMSILAGFGKYLVDTIDVTPTQGQQRRPYQSEHQTDQIVRDAFTAVDGWKPVQGDHRPTMAEKTTAGPGGLYMQDNNSDEYVNDPQVARTTQQLSQTNMGSSQSLNQPGAGIGASNAVAAGTAAAGGIAGAAHGQAPSNEPQTYPSNAAAQGYGKQAQFNVPPPPSQAPSQSYAAPENPPAYSGQTSNTGPNPFEDQKQPYQSQDQGNDSYPAPATGYPAPQAHAGTSGLTYGQAPQGPTYSHADKQSAEDGDDIQTPFDSTRSNPAQNNAPTSTQSYQDIYQQAQQNTSGYQPRPYSDFQSQYQKPQAYYNPAQSEAQAHALAESQSKAAYQGFDDTVMDKAPPVARSRYLSQDSDSYNRVHTLDARNNAAQPLTTSHLPAIQPMDTSATSTSVEPQPIGGHVNGSMQQPPGAGARPRRQKSLVRPERERIDPNHRQYHYRQRAVENLGPDQVAISSTGNAPLGRGLSYRGYNNYDQEDEPRASAGGNVLRSLSQRVPLRRGKSILGREEPRGGTIRRPNGRQASIRQRNGAAAAAIGATGEPVTDQHLLDENTHKKNHDAWMIYCYALTCCFPGNTLSIFGKHDVNSQRAFREKIGLLSLIVLICAAVGFLTFGFTQAVCPAPPLTFHAGSINSGYFIINGWAYQLASWKGHPPIPGLPDTVNNTNPLYNSLNAGGMDGSFLFQTVNQNCLTVIQPKSSAISTIKAQKSSQNSNYYDVPTYFPCRMFNPNNTVPPDSNTYLNYSGCHLTPTARNAYYNLEKYGAQDANGQYEKGGQVYYDWTDVNSTKHLVVYNGMVLNIDLLKSLPMQYFDIPANGLLQTMMASNASSIYGGTDITHVIE</sequence>
<feature type="compositionally biased region" description="Polar residues" evidence="6">
    <location>
        <begin position="592"/>
        <end position="602"/>
    </location>
</feature>
<evidence type="ECO:0000256" key="6">
    <source>
        <dbReference type="SAM" id="MobiDB-lite"/>
    </source>
</evidence>
<dbReference type="Pfam" id="PF22997">
    <property type="entry name" value="CHS4"/>
    <property type="match status" value="1"/>
</dbReference>
<dbReference type="AlphaFoldDB" id="A0A261XXB4"/>
<feature type="transmembrane region" description="Helical" evidence="7">
    <location>
        <begin position="769"/>
        <end position="791"/>
    </location>
</feature>
<feature type="non-terminal residue" evidence="9">
    <location>
        <position position="1049"/>
    </location>
</feature>
<keyword evidence="10" id="KW-1185">Reference proteome</keyword>
<proteinExistence type="predicted"/>
<dbReference type="GO" id="GO:0016740">
    <property type="term" value="F:transferase activity"/>
    <property type="evidence" value="ECO:0007669"/>
    <property type="project" value="UniProtKB-KW"/>
</dbReference>
<organism evidence="9 10">
    <name type="scientific">Bifiguratus adelaidae</name>
    <dbReference type="NCBI Taxonomy" id="1938954"/>
    <lineage>
        <taxon>Eukaryota</taxon>
        <taxon>Fungi</taxon>
        <taxon>Fungi incertae sedis</taxon>
        <taxon>Mucoromycota</taxon>
        <taxon>Mucoromycotina</taxon>
        <taxon>Endogonomycetes</taxon>
        <taxon>Endogonales</taxon>
        <taxon>Endogonales incertae sedis</taxon>
        <taxon>Bifiguratus</taxon>
    </lineage>
</organism>
<dbReference type="GO" id="GO:0005886">
    <property type="term" value="C:plasma membrane"/>
    <property type="evidence" value="ECO:0007669"/>
    <property type="project" value="UniProtKB-SubCell"/>
</dbReference>
<dbReference type="InterPro" id="IPR027267">
    <property type="entry name" value="AH/BAR_dom_sf"/>
</dbReference>
<feature type="region of interest" description="Disordered" evidence="6">
    <location>
        <begin position="335"/>
        <end position="354"/>
    </location>
</feature>
<dbReference type="Proteomes" id="UP000242875">
    <property type="component" value="Unassembled WGS sequence"/>
</dbReference>
<dbReference type="EMBL" id="MVBO01000111">
    <property type="protein sequence ID" value="OZJ03005.1"/>
    <property type="molecule type" value="Genomic_DNA"/>
</dbReference>
<keyword evidence="3" id="KW-0808">Transferase</keyword>
<evidence type="ECO:0000256" key="5">
    <source>
        <dbReference type="SAM" id="Coils"/>
    </source>
</evidence>
<dbReference type="Gene3D" id="1.20.1270.60">
    <property type="entry name" value="Arfaptin homology (AH) domain/BAR domain"/>
    <property type="match status" value="1"/>
</dbReference>